<gene>
    <name evidence="9" type="ordered locus">RC1_3007</name>
</gene>
<dbReference type="PANTHER" id="PTHR46383:SF2">
    <property type="entry name" value="AMINOTRANSFERASE"/>
    <property type="match status" value="1"/>
</dbReference>
<dbReference type="Pfam" id="PF00155">
    <property type="entry name" value="Aminotran_1_2"/>
    <property type="match status" value="1"/>
</dbReference>
<protein>
    <recommendedName>
        <fullName evidence="7">Aminotransferase</fullName>
        <ecNumber evidence="7">2.6.1.-</ecNumber>
    </recommendedName>
</protein>
<keyword evidence="4 7" id="KW-0808">Transferase</keyword>
<dbReference type="AlphaFoldDB" id="B6IVQ1"/>
<dbReference type="InterPro" id="IPR004838">
    <property type="entry name" value="NHTrfase_class1_PyrdxlP-BS"/>
</dbReference>
<evidence type="ECO:0000256" key="6">
    <source>
        <dbReference type="ARBA" id="ARBA00049185"/>
    </source>
</evidence>
<organism evidence="9 10">
    <name type="scientific">Rhodospirillum centenum (strain ATCC 51521 / SW)</name>
    <dbReference type="NCBI Taxonomy" id="414684"/>
    <lineage>
        <taxon>Bacteria</taxon>
        <taxon>Pseudomonadati</taxon>
        <taxon>Pseudomonadota</taxon>
        <taxon>Alphaproteobacteria</taxon>
        <taxon>Rhodospirillales</taxon>
        <taxon>Rhodospirillaceae</taxon>
        <taxon>Rhodospirillum</taxon>
    </lineage>
</organism>
<evidence type="ECO:0000313" key="10">
    <source>
        <dbReference type="Proteomes" id="UP000001591"/>
    </source>
</evidence>
<dbReference type="InterPro" id="IPR050596">
    <property type="entry name" value="AspAT/PAT-like"/>
</dbReference>
<evidence type="ECO:0000256" key="4">
    <source>
        <dbReference type="ARBA" id="ARBA00022679"/>
    </source>
</evidence>
<proteinExistence type="inferred from homology"/>
<evidence type="ECO:0000256" key="2">
    <source>
        <dbReference type="ARBA" id="ARBA00007441"/>
    </source>
</evidence>
<keyword evidence="3 7" id="KW-0032">Aminotransferase</keyword>
<evidence type="ECO:0000313" key="9">
    <source>
        <dbReference type="EMBL" id="ACJ00375.1"/>
    </source>
</evidence>
<dbReference type="GO" id="GO:0006520">
    <property type="term" value="P:amino acid metabolic process"/>
    <property type="evidence" value="ECO:0007669"/>
    <property type="project" value="InterPro"/>
</dbReference>
<dbReference type="GO" id="GO:0030170">
    <property type="term" value="F:pyridoxal phosphate binding"/>
    <property type="evidence" value="ECO:0007669"/>
    <property type="project" value="InterPro"/>
</dbReference>
<sequence length="412" mass="43878">MPILHDLPGLRPVVAGLEETRIVQMVQYGRGREGLIPLWVGEGDVPTPDFIREACDRAIRDGRVFYTWQRGLPELREGLAAYLSGNHGVAVGMERITVASSGMQAIMLALQALVGPGDEVVVVTPVWPNVMSAVTLLGGVVVPVPLEPGPGGWRLNPGRVAAAIGPRTRALFVNSPSNPTGWMLDRDGLRDLWALARRTGIWLIADEVYGRLVYDRAPGQRAVAPSFLELAGPEDRLIVVNSFSKNWAMTGWRLGWLVTPPALGLVLEKLVQINTSGTPEFIQMAGLAALEQGEDFLAATLERCRTGRGIVTAALASVPGVRLLPPAGAFYAFLAVPGVTDTLAFAKDLLDRCGVGLAPGCAFGPGGEGHLRLCFASSAERLHAAMARLVPALDALAPAADRDSADRKNNAE</sequence>
<dbReference type="RefSeq" id="WP_012568155.1">
    <property type="nucleotide sequence ID" value="NC_011420.2"/>
</dbReference>
<evidence type="ECO:0000256" key="7">
    <source>
        <dbReference type="RuleBase" id="RU000481"/>
    </source>
</evidence>
<evidence type="ECO:0000256" key="3">
    <source>
        <dbReference type="ARBA" id="ARBA00022576"/>
    </source>
</evidence>
<name>B6IVQ1_RHOCS</name>
<dbReference type="NCBIfam" id="NF004770">
    <property type="entry name" value="PRK06108.1"/>
    <property type="match status" value="1"/>
</dbReference>
<dbReference type="PROSITE" id="PS00105">
    <property type="entry name" value="AA_TRANSFER_CLASS_1"/>
    <property type="match status" value="1"/>
</dbReference>
<dbReference type="InterPro" id="IPR015421">
    <property type="entry name" value="PyrdxlP-dep_Trfase_major"/>
</dbReference>
<dbReference type="STRING" id="414684.RC1_3007"/>
<dbReference type="GO" id="GO:0004069">
    <property type="term" value="F:L-aspartate:2-oxoglutarate aminotransferase activity"/>
    <property type="evidence" value="ECO:0007669"/>
    <property type="project" value="UniProtKB-EC"/>
</dbReference>
<dbReference type="SUPFAM" id="SSF53383">
    <property type="entry name" value="PLP-dependent transferases"/>
    <property type="match status" value="1"/>
</dbReference>
<dbReference type="PANTHER" id="PTHR46383">
    <property type="entry name" value="ASPARTATE AMINOTRANSFERASE"/>
    <property type="match status" value="1"/>
</dbReference>
<dbReference type="InterPro" id="IPR004839">
    <property type="entry name" value="Aminotransferase_I/II_large"/>
</dbReference>
<comment type="cofactor">
    <cofactor evidence="1 7">
        <name>pyridoxal 5'-phosphate</name>
        <dbReference type="ChEBI" id="CHEBI:597326"/>
    </cofactor>
</comment>
<comment type="similarity">
    <text evidence="2 7">Belongs to the class-I pyridoxal-phosphate-dependent aminotransferase family.</text>
</comment>
<evidence type="ECO:0000259" key="8">
    <source>
        <dbReference type="Pfam" id="PF00155"/>
    </source>
</evidence>
<accession>B6IVQ1</accession>
<dbReference type="EMBL" id="CP000613">
    <property type="protein sequence ID" value="ACJ00375.1"/>
    <property type="molecule type" value="Genomic_DNA"/>
</dbReference>
<evidence type="ECO:0000256" key="5">
    <source>
        <dbReference type="ARBA" id="ARBA00022898"/>
    </source>
</evidence>
<dbReference type="InterPro" id="IPR015424">
    <property type="entry name" value="PyrdxlP-dep_Trfase"/>
</dbReference>
<dbReference type="OrthoDB" id="9763453at2"/>
<dbReference type="KEGG" id="rce:RC1_3007"/>
<keyword evidence="10" id="KW-1185">Reference proteome</keyword>
<keyword evidence="5" id="KW-0663">Pyridoxal phosphate</keyword>
<dbReference type="CDD" id="cd00609">
    <property type="entry name" value="AAT_like"/>
    <property type="match status" value="1"/>
</dbReference>
<dbReference type="Gene3D" id="3.40.640.10">
    <property type="entry name" value="Type I PLP-dependent aspartate aminotransferase-like (Major domain)"/>
    <property type="match status" value="1"/>
</dbReference>
<dbReference type="HOGENOM" id="CLU_017584_4_3_5"/>
<dbReference type="eggNOG" id="COG0436">
    <property type="taxonomic scope" value="Bacteria"/>
</dbReference>
<dbReference type="EC" id="2.6.1.-" evidence="7"/>
<evidence type="ECO:0000256" key="1">
    <source>
        <dbReference type="ARBA" id="ARBA00001933"/>
    </source>
</evidence>
<dbReference type="Proteomes" id="UP000001591">
    <property type="component" value="Chromosome"/>
</dbReference>
<comment type="catalytic activity">
    <reaction evidence="6">
        <text>L-aspartate + 2-oxoglutarate = oxaloacetate + L-glutamate</text>
        <dbReference type="Rhea" id="RHEA:21824"/>
        <dbReference type="ChEBI" id="CHEBI:16452"/>
        <dbReference type="ChEBI" id="CHEBI:16810"/>
        <dbReference type="ChEBI" id="CHEBI:29985"/>
        <dbReference type="ChEBI" id="CHEBI:29991"/>
        <dbReference type="EC" id="2.6.1.1"/>
    </reaction>
</comment>
<reference evidence="9 10" key="1">
    <citation type="journal article" date="2010" name="BMC Genomics">
        <title>Metabolic flexibility revealed in the genome of the cyst-forming alpha-1 proteobacterium Rhodospirillum centenum.</title>
        <authorList>
            <person name="Lu Y.K."/>
            <person name="Marden J."/>
            <person name="Han M."/>
            <person name="Swingley W.D."/>
            <person name="Mastrian S.D."/>
            <person name="Chowdhury S.R."/>
            <person name="Hao J."/>
            <person name="Helmy T."/>
            <person name="Kim S."/>
            <person name="Kurdoglu A.A."/>
            <person name="Matthies H.J."/>
            <person name="Rollo D."/>
            <person name="Stothard P."/>
            <person name="Blankenship R.E."/>
            <person name="Bauer C.E."/>
            <person name="Touchman J.W."/>
        </authorList>
    </citation>
    <scope>NUCLEOTIDE SEQUENCE [LARGE SCALE GENOMIC DNA]</scope>
    <source>
        <strain evidence="10">ATCC 51521 / SW</strain>
    </source>
</reference>
<feature type="domain" description="Aminotransferase class I/classII large" evidence="8">
    <location>
        <begin position="39"/>
        <end position="389"/>
    </location>
</feature>